<name>A0AA46BQ21_9MICO</name>
<evidence type="ECO:0000313" key="2">
    <source>
        <dbReference type="EMBL" id="STD14706.1"/>
    </source>
</evidence>
<dbReference type="NCBIfam" id="TIGR00229">
    <property type="entry name" value="sensory_box"/>
    <property type="match status" value="1"/>
</dbReference>
<accession>A0AA46BQ21</accession>
<reference evidence="2 3" key="1">
    <citation type="submission" date="2018-06" db="EMBL/GenBank/DDBJ databases">
        <authorList>
            <consortium name="Pathogen Informatics"/>
            <person name="Doyle S."/>
        </authorList>
    </citation>
    <scope>NUCLEOTIDE SEQUENCE [LARGE SCALE GENOMIC DNA]</scope>
    <source>
        <strain evidence="2 3">NCTC7915</strain>
    </source>
</reference>
<dbReference type="Pfam" id="PF08447">
    <property type="entry name" value="PAS_3"/>
    <property type="match status" value="1"/>
</dbReference>
<keyword evidence="2" id="KW-0675">Receptor</keyword>
<dbReference type="CDD" id="cd00130">
    <property type="entry name" value="PAS"/>
    <property type="match status" value="1"/>
</dbReference>
<organism evidence="2 3">
    <name type="scientific">Dermatophilus congolensis</name>
    <dbReference type="NCBI Taxonomy" id="1863"/>
    <lineage>
        <taxon>Bacteria</taxon>
        <taxon>Bacillati</taxon>
        <taxon>Actinomycetota</taxon>
        <taxon>Actinomycetes</taxon>
        <taxon>Micrococcales</taxon>
        <taxon>Dermatophilaceae</taxon>
        <taxon>Dermatophilus</taxon>
    </lineage>
</organism>
<protein>
    <submittedName>
        <fullName evidence="2">Aerotaxis receptor</fullName>
    </submittedName>
</protein>
<dbReference type="InterPro" id="IPR000014">
    <property type="entry name" value="PAS"/>
</dbReference>
<dbReference type="EMBL" id="UFYA01000001">
    <property type="protein sequence ID" value="STD14706.1"/>
    <property type="molecule type" value="Genomic_DNA"/>
</dbReference>
<evidence type="ECO:0000259" key="1">
    <source>
        <dbReference type="Pfam" id="PF08447"/>
    </source>
</evidence>
<proteinExistence type="predicted"/>
<dbReference type="Proteomes" id="UP000254118">
    <property type="component" value="Unassembled WGS sequence"/>
</dbReference>
<dbReference type="AlphaFoldDB" id="A0AA46BQ21"/>
<evidence type="ECO:0000313" key="3">
    <source>
        <dbReference type="Proteomes" id="UP000254118"/>
    </source>
</evidence>
<dbReference type="InterPro" id="IPR013655">
    <property type="entry name" value="PAS_fold_3"/>
</dbReference>
<sequence length="457" mass="49309">MAHHEAPQPTNVETIVGESDYFFSTTDRKGIIELANAVFVRLSQYEHDQLQGSPHNIVRHPDMPAGVFKSIWGQLKAGRPACAYMKNMAADGSTYWLISTLIPVGEKFLSVRMGTLVHESKKAAEKLYADIRAAEHEARENGASADEAATMGLELMIAELSKTGIRSPEDLAYRILPAEVAAHERVGRIPQRPEATGYAAEMLHLMHEIDDITAGSVAQLDEYASLISVLEASAADAGPASDRLTIIADAAQNGANIEDVPEMIATFTTRLTEKVESAIDKLAGLDEALTALATDVARLRFRIALLRLHNRMIGSFCVEVIDSQESFDALPSLRILTQALGEEADELAAAITQVRGALAAVPDQVQDAVRDADRTLRLSTKWRGEAGEAEGDVAAALAPALAALTENSASGFAELGRFYDVAARCFHLPDRHDDAGLATLIGRMHSIIDNFNESEAA</sequence>
<comment type="caution">
    <text evidence="2">The sequence shown here is derived from an EMBL/GenBank/DDBJ whole genome shotgun (WGS) entry which is preliminary data.</text>
</comment>
<dbReference type="InterPro" id="IPR035965">
    <property type="entry name" value="PAS-like_dom_sf"/>
</dbReference>
<dbReference type="Gene3D" id="3.30.450.20">
    <property type="entry name" value="PAS domain"/>
    <property type="match status" value="1"/>
</dbReference>
<dbReference type="RefSeq" id="WP_115031914.1">
    <property type="nucleotide sequence ID" value="NZ_JAAFNO010000001.1"/>
</dbReference>
<feature type="domain" description="PAS fold-3" evidence="1">
    <location>
        <begin position="35"/>
        <end position="104"/>
    </location>
</feature>
<gene>
    <name evidence="2" type="primary">aer</name>
    <name evidence="2" type="ORF">NCTC7915_02147</name>
</gene>
<dbReference type="SUPFAM" id="SSF55785">
    <property type="entry name" value="PYP-like sensor domain (PAS domain)"/>
    <property type="match status" value="1"/>
</dbReference>